<dbReference type="AlphaFoldDB" id="A0AAJ7ST54"/>
<dbReference type="Proteomes" id="UP001318040">
    <property type="component" value="Chromosome 7"/>
</dbReference>
<dbReference type="RefSeq" id="XP_032805153.1">
    <property type="nucleotide sequence ID" value="XM_032949262.1"/>
</dbReference>
<gene>
    <name evidence="3" type="primary">LOC116940027</name>
</gene>
<reference evidence="3" key="1">
    <citation type="submission" date="2025-08" db="UniProtKB">
        <authorList>
            <consortium name="RefSeq"/>
        </authorList>
    </citation>
    <scope>IDENTIFICATION</scope>
    <source>
        <tissue evidence="3">Sperm</tissue>
    </source>
</reference>
<evidence type="ECO:0000256" key="1">
    <source>
        <dbReference type="SAM" id="MobiDB-lite"/>
    </source>
</evidence>
<protein>
    <submittedName>
        <fullName evidence="3">Uncharacterized protein LOC116940027 isoform X1</fullName>
    </submittedName>
</protein>
<evidence type="ECO:0000313" key="3">
    <source>
        <dbReference type="RefSeq" id="XP_032805153.1"/>
    </source>
</evidence>
<feature type="region of interest" description="Disordered" evidence="1">
    <location>
        <begin position="80"/>
        <end position="129"/>
    </location>
</feature>
<feature type="region of interest" description="Disordered" evidence="1">
    <location>
        <begin position="190"/>
        <end position="209"/>
    </location>
</feature>
<name>A0AAJ7ST54_PETMA</name>
<proteinExistence type="predicted"/>
<evidence type="ECO:0000313" key="2">
    <source>
        <dbReference type="Proteomes" id="UP001318040"/>
    </source>
</evidence>
<accession>A0AAJ7ST54</accession>
<dbReference type="KEGG" id="pmrn:116940027"/>
<keyword evidence="2" id="KW-1185">Reference proteome</keyword>
<sequence>MRSSRWSFPATREHQQPIRVDPSCTRVYLNVLHLHGGCISPPRWFLQHGARETRVETPLIQGPMGTAGGGRRALPGWMLTGPDAPEHAGKPGSNPAGRGMQTASGSKGTARRGKTRTSRKSFSKLKGGPAQPIYCMSESELLHTALQFLPDISDTDSKEAIEVTATGTEERKGLKLTTTVEHLPSESQVLLGGTMSPHGRVSRPPLESEISGLQCSNATRPREDSVEDDGMNVLKEIFFKK</sequence>
<feature type="compositionally biased region" description="Basic residues" evidence="1">
    <location>
        <begin position="109"/>
        <end position="123"/>
    </location>
</feature>
<organism evidence="2 3">
    <name type="scientific">Petromyzon marinus</name>
    <name type="common">Sea lamprey</name>
    <dbReference type="NCBI Taxonomy" id="7757"/>
    <lineage>
        <taxon>Eukaryota</taxon>
        <taxon>Metazoa</taxon>
        <taxon>Chordata</taxon>
        <taxon>Craniata</taxon>
        <taxon>Vertebrata</taxon>
        <taxon>Cyclostomata</taxon>
        <taxon>Hyperoartia</taxon>
        <taxon>Petromyzontiformes</taxon>
        <taxon>Petromyzontidae</taxon>
        <taxon>Petromyzon</taxon>
    </lineage>
</organism>